<name>A0ABV5LTS8_9ACTN</name>
<feature type="domain" description="GH26" evidence="6">
    <location>
        <begin position="8"/>
        <end position="388"/>
    </location>
</feature>
<proteinExistence type="inferred from homology"/>
<feature type="transmembrane region" description="Helical" evidence="5">
    <location>
        <begin position="27"/>
        <end position="46"/>
    </location>
</feature>
<sequence>MVDTTQSAQAQPAPEPPRRPRGPGRRWLIGAGAAVVAGGAGVAWWASDRDGRPTASPSTGPGATGSTGEWAPREPADAVDLDSKWIGTYRSHDVVDLEQFGDFVSQPVAVGVVFTSQTDWHDLTHPWFANDAPEGQDWGAWVREAPDSRKLSIAVHLAPEDPDDDWRERGAAGEYDSYWVDLGENLVSLGLGSSILRLGWEMNGTWYENHYVGESEEQREAWKAYFRRIVRAVEVPGSDFEIDFCIAEGPQNSVDISELYPGDEYVDIIGVDVYDSYIAPIDPDARWQAKGEKMNSVAEVVRFAAERNKPLSFPEWAMVAEGDTQGGGDSPEFIDQMADVIAGNPVRYQAYFDVPDGGVGMTLSDAPRGAAAFRERFGPGGDAAPTDA</sequence>
<keyword evidence="8" id="KW-1185">Reference proteome</keyword>
<keyword evidence="1 3" id="KW-0378">Hydrolase</keyword>
<feature type="region of interest" description="Disordered" evidence="4">
    <location>
        <begin position="46"/>
        <end position="75"/>
    </location>
</feature>
<feature type="compositionally biased region" description="Polar residues" evidence="4">
    <location>
        <begin position="1"/>
        <end position="10"/>
    </location>
</feature>
<dbReference type="InterPro" id="IPR017853">
    <property type="entry name" value="GH"/>
</dbReference>
<evidence type="ECO:0000313" key="7">
    <source>
        <dbReference type="EMBL" id="MFB9377496.1"/>
    </source>
</evidence>
<evidence type="ECO:0000256" key="3">
    <source>
        <dbReference type="PROSITE-ProRule" id="PRU01100"/>
    </source>
</evidence>
<feature type="active site" description="Nucleophile" evidence="3">
    <location>
        <position position="315"/>
    </location>
</feature>
<reference evidence="7 8" key="1">
    <citation type="submission" date="2024-09" db="EMBL/GenBank/DDBJ databases">
        <authorList>
            <person name="Sun Q."/>
            <person name="Mori K."/>
        </authorList>
    </citation>
    <scope>NUCLEOTIDE SEQUENCE [LARGE SCALE GENOMIC DNA]</scope>
    <source>
        <strain evidence="7 8">TISTR 1856</strain>
    </source>
</reference>
<dbReference type="EMBL" id="JBHMDM010000005">
    <property type="protein sequence ID" value="MFB9377496.1"/>
    <property type="molecule type" value="Genomic_DNA"/>
</dbReference>
<dbReference type="InterPro" id="IPR022790">
    <property type="entry name" value="GH26_dom"/>
</dbReference>
<evidence type="ECO:0000256" key="4">
    <source>
        <dbReference type="SAM" id="MobiDB-lite"/>
    </source>
</evidence>
<accession>A0ABV5LTS8</accession>
<evidence type="ECO:0000259" key="6">
    <source>
        <dbReference type="PROSITE" id="PS51764"/>
    </source>
</evidence>
<gene>
    <name evidence="7" type="ORF">ACFFVI_10985</name>
</gene>
<keyword evidence="5" id="KW-0812">Transmembrane</keyword>
<dbReference type="Gene3D" id="3.20.20.80">
    <property type="entry name" value="Glycosidases"/>
    <property type="match status" value="1"/>
</dbReference>
<feature type="region of interest" description="Disordered" evidence="4">
    <location>
        <begin position="1"/>
        <end position="26"/>
    </location>
</feature>
<evidence type="ECO:0000256" key="5">
    <source>
        <dbReference type="SAM" id="Phobius"/>
    </source>
</evidence>
<comment type="similarity">
    <text evidence="3">Belongs to the glycosyl hydrolase 26 family.</text>
</comment>
<dbReference type="Pfam" id="PF02156">
    <property type="entry name" value="Glyco_hydro_26"/>
    <property type="match status" value="1"/>
</dbReference>
<keyword evidence="5" id="KW-0472">Membrane</keyword>
<dbReference type="GO" id="GO:0016787">
    <property type="term" value="F:hydrolase activity"/>
    <property type="evidence" value="ECO:0007669"/>
    <property type="project" value="UniProtKB-KW"/>
</dbReference>
<comment type="caution">
    <text evidence="7">The sequence shown here is derived from an EMBL/GenBank/DDBJ whole genome shotgun (WGS) entry which is preliminary data.</text>
</comment>
<evidence type="ECO:0000256" key="2">
    <source>
        <dbReference type="ARBA" id="ARBA00023295"/>
    </source>
</evidence>
<evidence type="ECO:0000256" key="1">
    <source>
        <dbReference type="ARBA" id="ARBA00022801"/>
    </source>
</evidence>
<dbReference type="RefSeq" id="WP_380139011.1">
    <property type="nucleotide sequence ID" value="NZ_JBHLUI010000010.1"/>
</dbReference>
<keyword evidence="2 3" id="KW-0326">Glycosidase</keyword>
<dbReference type="Proteomes" id="UP001589748">
    <property type="component" value="Unassembled WGS sequence"/>
</dbReference>
<evidence type="ECO:0000313" key="8">
    <source>
        <dbReference type="Proteomes" id="UP001589748"/>
    </source>
</evidence>
<dbReference type="PROSITE" id="PS51764">
    <property type="entry name" value="GH26"/>
    <property type="match status" value="1"/>
</dbReference>
<feature type="active site" description="Proton donor" evidence="3">
    <location>
        <position position="201"/>
    </location>
</feature>
<keyword evidence="5" id="KW-1133">Transmembrane helix</keyword>
<feature type="compositionally biased region" description="Low complexity" evidence="4">
    <location>
        <begin position="53"/>
        <end position="68"/>
    </location>
</feature>
<organism evidence="7 8">
    <name type="scientific">Kineococcus gynurae</name>
    <dbReference type="NCBI Taxonomy" id="452979"/>
    <lineage>
        <taxon>Bacteria</taxon>
        <taxon>Bacillati</taxon>
        <taxon>Actinomycetota</taxon>
        <taxon>Actinomycetes</taxon>
        <taxon>Kineosporiales</taxon>
        <taxon>Kineosporiaceae</taxon>
        <taxon>Kineococcus</taxon>
    </lineage>
</organism>
<dbReference type="SUPFAM" id="SSF51445">
    <property type="entry name" value="(Trans)glycosidases"/>
    <property type="match status" value="1"/>
</dbReference>
<protein>
    <submittedName>
        <fullName evidence="7">Glycosyl hydrolase</fullName>
    </submittedName>
</protein>